<dbReference type="Gene3D" id="2.30.110.10">
    <property type="entry name" value="Electron Transport, Fmn-binding Protein, Chain A"/>
    <property type="match status" value="1"/>
</dbReference>
<sequence length="150" mass="17309">MIINLKSKDCDYILSHNYIGYLSYIYLNKPYVVPITYFFKDNSIICYSSTGHKINAMRKHPHVSLQVASIDSVSEWKSVLVHGVYNEIEGSEAKALLHEFSLGIKDIIMRIEQKDLDYISEFSAKIYKEDLPIVFKIEIEGITGKLRKNN</sequence>
<dbReference type="RefSeq" id="WP_248411813.1">
    <property type="nucleotide sequence ID" value="NZ_JALPQF010000002.1"/>
</dbReference>
<dbReference type="InterPro" id="IPR012349">
    <property type="entry name" value="Split_barrel_FMN-bd"/>
</dbReference>
<proteinExistence type="predicted"/>
<evidence type="ECO:0000313" key="2">
    <source>
        <dbReference type="Proteomes" id="UP001203687"/>
    </source>
</evidence>
<keyword evidence="2" id="KW-1185">Reference proteome</keyword>
<dbReference type="InterPro" id="IPR024747">
    <property type="entry name" value="Pyridox_Oxase-rel"/>
</dbReference>
<dbReference type="Proteomes" id="UP001203687">
    <property type="component" value="Unassembled WGS sequence"/>
</dbReference>
<organism evidence="1 2">
    <name type="scientific">Psychroserpens algicola</name>
    <dbReference type="NCBI Taxonomy" id="1719034"/>
    <lineage>
        <taxon>Bacteria</taxon>
        <taxon>Pseudomonadati</taxon>
        <taxon>Bacteroidota</taxon>
        <taxon>Flavobacteriia</taxon>
        <taxon>Flavobacteriales</taxon>
        <taxon>Flavobacteriaceae</taxon>
        <taxon>Psychroserpens</taxon>
    </lineage>
</organism>
<name>A0ABT0H5P6_9FLAO</name>
<reference evidence="1" key="1">
    <citation type="submission" date="2022-04" db="EMBL/GenBank/DDBJ databases">
        <authorList>
            <person name="Ren T."/>
        </authorList>
    </citation>
    <scope>NUCLEOTIDE SEQUENCE</scope>
    <source>
        <strain evidence="1">F63249</strain>
    </source>
</reference>
<dbReference type="Pfam" id="PF12900">
    <property type="entry name" value="Pyridox_ox_2"/>
    <property type="match status" value="1"/>
</dbReference>
<gene>
    <name evidence="1" type="ORF">MUY34_02655</name>
</gene>
<dbReference type="EMBL" id="JALPQF010000002">
    <property type="protein sequence ID" value="MCK8479502.1"/>
    <property type="molecule type" value="Genomic_DNA"/>
</dbReference>
<accession>A0ABT0H5P6</accession>
<protein>
    <submittedName>
        <fullName evidence="1">Pyridoxamine 5'-phosphate oxidase family protein</fullName>
    </submittedName>
</protein>
<comment type="caution">
    <text evidence="1">The sequence shown here is derived from an EMBL/GenBank/DDBJ whole genome shotgun (WGS) entry which is preliminary data.</text>
</comment>
<dbReference type="SUPFAM" id="SSF50475">
    <property type="entry name" value="FMN-binding split barrel"/>
    <property type="match status" value="1"/>
</dbReference>
<evidence type="ECO:0000313" key="1">
    <source>
        <dbReference type="EMBL" id="MCK8479502.1"/>
    </source>
</evidence>